<evidence type="ECO:0000313" key="2">
    <source>
        <dbReference type="Proteomes" id="UP000650081"/>
    </source>
</evidence>
<keyword evidence="1" id="KW-0255">Endonuclease</keyword>
<protein>
    <submittedName>
        <fullName evidence="1">Endonuclease V</fullName>
    </submittedName>
</protein>
<sequence>MIYAFDLYYREEETVTACVGFENWSSTAPALQLTEKSKVESDYISGQFYKRELPGILQLLQKIDLQPGDLIIVDGYVYLDDEKSNGLGGHLYEALDKQFPIIGVAKKKYHSLEKEYREVYRGQSQKPLFITAAGFDLEEAQCCVEGMAGTYRIPDLLKIVDQLSKGMISPEG</sequence>
<keyword evidence="2" id="KW-1185">Reference proteome</keyword>
<dbReference type="EMBL" id="JACSIT010000115">
    <property type="protein sequence ID" value="MBC6994961.1"/>
    <property type="molecule type" value="Genomic_DNA"/>
</dbReference>
<keyword evidence="1" id="KW-0540">Nuclease</keyword>
<organism evidence="1 2">
    <name type="scientific">Neolewinella lacunae</name>
    <dbReference type="NCBI Taxonomy" id="1517758"/>
    <lineage>
        <taxon>Bacteria</taxon>
        <taxon>Pseudomonadati</taxon>
        <taxon>Bacteroidota</taxon>
        <taxon>Saprospiria</taxon>
        <taxon>Saprospirales</taxon>
        <taxon>Lewinellaceae</taxon>
        <taxon>Neolewinella</taxon>
    </lineage>
</organism>
<reference evidence="1" key="1">
    <citation type="submission" date="2020-08" db="EMBL/GenBank/DDBJ databases">
        <title>Lewinella bacteria from marine environments.</title>
        <authorList>
            <person name="Zhong Y."/>
        </authorList>
    </citation>
    <scope>NUCLEOTIDE SEQUENCE</scope>
    <source>
        <strain evidence="1">KCTC 42187</strain>
    </source>
</reference>
<dbReference type="GO" id="GO:0006281">
    <property type="term" value="P:DNA repair"/>
    <property type="evidence" value="ECO:0007669"/>
    <property type="project" value="InterPro"/>
</dbReference>
<name>A0A923T8W8_9BACT</name>
<dbReference type="GO" id="GO:0004519">
    <property type="term" value="F:endonuclease activity"/>
    <property type="evidence" value="ECO:0007669"/>
    <property type="project" value="UniProtKB-KW"/>
</dbReference>
<dbReference type="InterPro" id="IPR007581">
    <property type="entry name" value="Endonuclease-V"/>
</dbReference>
<dbReference type="Pfam" id="PF04493">
    <property type="entry name" value="Endonuclease_5"/>
    <property type="match status" value="1"/>
</dbReference>
<accession>A0A923T8W8</accession>
<dbReference type="Gene3D" id="3.30.2170.10">
    <property type="entry name" value="archaeoglobus fulgidus dsm 4304 superfamily"/>
    <property type="match status" value="1"/>
</dbReference>
<gene>
    <name evidence="1" type="ORF">H9S92_12350</name>
</gene>
<comment type="caution">
    <text evidence="1">The sequence shown here is derived from an EMBL/GenBank/DDBJ whole genome shotgun (WGS) entry which is preliminary data.</text>
</comment>
<proteinExistence type="predicted"/>
<dbReference type="AlphaFoldDB" id="A0A923T8W8"/>
<evidence type="ECO:0000313" key="1">
    <source>
        <dbReference type="EMBL" id="MBC6994961.1"/>
    </source>
</evidence>
<keyword evidence="1" id="KW-0378">Hydrolase</keyword>
<dbReference type="Proteomes" id="UP000650081">
    <property type="component" value="Unassembled WGS sequence"/>
</dbReference>